<dbReference type="Proteomes" id="UP001431449">
    <property type="component" value="Unassembled WGS sequence"/>
</dbReference>
<proteinExistence type="predicted"/>
<evidence type="ECO:0000313" key="3">
    <source>
        <dbReference type="Proteomes" id="UP001431449"/>
    </source>
</evidence>
<keyword evidence="1" id="KW-0732">Signal</keyword>
<accession>A0ABT0GES0</accession>
<gene>
    <name evidence="2" type="ORF">M0G41_05095</name>
</gene>
<dbReference type="RefSeq" id="WP_248205993.1">
    <property type="nucleotide sequence ID" value="NZ_JALNMH010000003.1"/>
</dbReference>
<sequence>MPNRLFFPLLLASSTVLADPADTLLRQAEAHYGEVGREQALVDFTVEQAFRDGDLYVFCVDDSHRMSASGGFPRMVGVDIDRFNVGGRSGLASFMTRKASQAGDEGRVEYAWLNPASGRIEQKSVIFRRFGQDVCGVGHYEPVEETAASAAS</sequence>
<dbReference type="EMBL" id="JALNMH010000003">
    <property type="protein sequence ID" value="MCK7593046.1"/>
    <property type="molecule type" value="Genomic_DNA"/>
</dbReference>
<protein>
    <recommendedName>
        <fullName evidence="4">Cache domain-containing protein</fullName>
    </recommendedName>
</protein>
<reference evidence="2" key="1">
    <citation type="submission" date="2022-04" db="EMBL/GenBank/DDBJ databases">
        <title>Lysobacter sp. CAU 1642 isolated from sea sand.</title>
        <authorList>
            <person name="Kim W."/>
        </authorList>
    </citation>
    <scope>NUCLEOTIDE SEQUENCE</scope>
    <source>
        <strain evidence="2">CAU 1642</strain>
    </source>
</reference>
<keyword evidence="3" id="KW-1185">Reference proteome</keyword>
<feature type="chain" id="PRO_5046703222" description="Cache domain-containing protein" evidence="1">
    <location>
        <begin position="19"/>
        <end position="152"/>
    </location>
</feature>
<evidence type="ECO:0000313" key="2">
    <source>
        <dbReference type="EMBL" id="MCK7593046.1"/>
    </source>
</evidence>
<organism evidence="2 3">
    <name type="scientific">Pseudomarimonas salicorniae</name>
    <dbReference type="NCBI Taxonomy" id="2933270"/>
    <lineage>
        <taxon>Bacteria</taxon>
        <taxon>Pseudomonadati</taxon>
        <taxon>Pseudomonadota</taxon>
        <taxon>Gammaproteobacteria</taxon>
        <taxon>Lysobacterales</taxon>
        <taxon>Lysobacteraceae</taxon>
        <taxon>Pseudomarimonas</taxon>
    </lineage>
</organism>
<evidence type="ECO:0000256" key="1">
    <source>
        <dbReference type="SAM" id="SignalP"/>
    </source>
</evidence>
<dbReference type="Gene3D" id="3.30.450.20">
    <property type="entry name" value="PAS domain"/>
    <property type="match status" value="1"/>
</dbReference>
<comment type="caution">
    <text evidence="2">The sequence shown here is derived from an EMBL/GenBank/DDBJ whole genome shotgun (WGS) entry which is preliminary data.</text>
</comment>
<evidence type="ECO:0008006" key="4">
    <source>
        <dbReference type="Google" id="ProtNLM"/>
    </source>
</evidence>
<feature type="signal peptide" evidence="1">
    <location>
        <begin position="1"/>
        <end position="18"/>
    </location>
</feature>
<name>A0ABT0GES0_9GAMM</name>